<dbReference type="EC" id="2.3.2.27" evidence="3"/>
<feature type="repeat" description="ARM" evidence="7">
    <location>
        <begin position="444"/>
        <end position="486"/>
    </location>
</feature>
<evidence type="ECO:0000256" key="4">
    <source>
        <dbReference type="ARBA" id="ARBA00022679"/>
    </source>
</evidence>
<evidence type="ECO:0000256" key="5">
    <source>
        <dbReference type="ARBA" id="ARBA00022737"/>
    </source>
</evidence>
<dbReference type="Pfam" id="PF25368">
    <property type="entry name" value="PUB10_N"/>
    <property type="match status" value="1"/>
</dbReference>
<comment type="catalytic activity">
    <reaction evidence="1">
        <text>S-ubiquitinyl-[E2 ubiquitin-conjugating enzyme]-L-cysteine + [acceptor protein]-L-lysine = [E2 ubiquitin-conjugating enzyme]-L-cysteine + N(6)-ubiquitinyl-[acceptor protein]-L-lysine.</text>
        <dbReference type="EC" id="2.3.2.27"/>
    </reaction>
</comment>
<dbReference type="InterPro" id="IPR057623">
    <property type="entry name" value="PUB12-19-like_N"/>
</dbReference>
<evidence type="ECO:0000313" key="10">
    <source>
        <dbReference type="Proteomes" id="UP000825935"/>
    </source>
</evidence>
<dbReference type="Proteomes" id="UP000825935">
    <property type="component" value="Chromosome 26"/>
</dbReference>
<dbReference type="OMA" id="DYCARSS"/>
<comment type="pathway">
    <text evidence="2">Protein modification; protein ubiquitination.</text>
</comment>
<dbReference type="PROSITE" id="PS50176">
    <property type="entry name" value="ARM_REPEAT"/>
    <property type="match status" value="1"/>
</dbReference>
<dbReference type="InterPro" id="IPR058678">
    <property type="entry name" value="ARM_PUB"/>
</dbReference>
<organism evidence="9 10">
    <name type="scientific">Ceratopteris richardii</name>
    <name type="common">Triangle waterfern</name>
    <dbReference type="NCBI Taxonomy" id="49495"/>
    <lineage>
        <taxon>Eukaryota</taxon>
        <taxon>Viridiplantae</taxon>
        <taxon>Streptophyta</taxon>
        <taxon>Embryophyta</taxon>
        <taxon>Tracheophyta</taxon>
        <taxon>Polypodiopsida</taxon>
        <taxon>Polypodiidae</taxon>
        <taxon>Polypodiales</taxon>
        <taxon>Pteridineae</taxon>
        <taxon>Pteridaceae</taxon>
        <taxon>Parkerioideae</taxon>
        <taxon>Ceratopteris</taxon>
    </lineage>
</organism>
<evidence type="ECO:0000313" key="9">
    <source>
        <dbReference type="EMBL" id="KAH7296199.1"/>
    </source>
</evidence>
<dbReference type="SMART" id="SM00185">
    <property type="entry name" value="ARM"/>
    <property type="match status" value="3"/>
</dbReference>
<dbReference type="AlphaFoldDB" id="A0A8T2RIH7"/>
<evidence type="ECO:0000256" key="3">
    <source>
        <dbReference type="ARBA" id="ARBA00012483"/>
    </source>
</evidence>
<dbReference type="Pfam" id="PF25598">
    <property type="entry name" value="ARM_PUB"/>
    <property type="match status" value="1"/>
</dbReference>
<dbReference type="GO" id="GO:0016567">
    <property type="term" value="P:protein ubiquitination"/>
    <property type="evidence" value="ECO:0007669"/>
    <property type="project" value="InterPro"/>
</dbReference>
<dbReference type="Gene3D" id="3.30.40.10">
    <property type="entry name" value="Zinc/RING finger domain, C3HC4 (zinc finger)"/>
    <property type="match status" value="1"/>
</dbReference>
<keyword evidence="6" id="KW-0833">Ubl conjugation pathway</keyword>
<evidence type="ECO:0000256" key="6">
    <source>
        <dbReference type="ARBA" id="ARBA00022786"/>
    </source>
</evidence>
<dbReference type="Pfam" id="PF04564">
    <property type="entry name" value="U-box"/>
    <property type="match status" value="1"/>
</dbReference>
<dbReference type="InterPro" id="IPR045210">
    <property type="entry name" value="RING-Ubox_PUB"/>
</dbReference>
<dbReference type="InterPro" id="IPR011989">
    <property type="entry name" value="ARM-like"/>
</dbReference>
<accession>A0A8T2RIH7</accession>
<comment type="caution">
    <text evidence="9">The sequence shown here is derived from an EMBL/GenBank/DDBJ whole genome shotgun (WGS) entry which is preliminary data.</text>
</comment>
<dbReference type="SUPFAM" id="SSF57850">
    <property type="entry name" value="RING/U-box"/>
    <property type="match status" value="1"/>
</dbReference>
<dbReference type="OrthoDB" id="629492at2759"/>
<dbReference type="Gene3D" id="1.20.930.20">
    <property type="entry name" value="Adaptor protein Cbl, N-terminal domain"/>
    <property type="match status" value="1"/>
</dbReference>
<dbReference type="InterPro" id="IPR003613">
    <property type="entry name" value="Ubox_domain"/>
</dbReference>
<dbReference type="FunFam" id="3.30.40.10:FF:000442">
    <property type="entry name" value="RING-type E3 ubiquitin transferase"/>
    <property type="match status" value="1"/>
</dbReference>
<dbReference type="PANTHER" id="PTHR23315">
    <property type="entry name" value="U BOX DOMAIN-CONTAINING"/>
    <property type="match status" value="1"/>
</dbReference>
<name>A0A8T2RIH7_CERRI</name>
<dbReference type="InterPro" id="IPR000225">
    <property type="entry name" value="Armadillo"/>
</dbReference>
<dbReference type="PROSITE" id="PS51698">
    <property type="entry name" value="U_BOX"/>
    <property type="match status" value="1"/>
</dbReference>
<dbReference type="SUPFAM" id="SSF48371">
    <property type="entry name" value="ARM repeat"/>
    <property type="match status" value="1"/>
</dbReference>
<dbReference type="GO" id="GO:0061630">
    <property type="term" value="F:ubiquitin protein ligase activity"/>
    <property type="evidence" value="ECO:0007669"/>
    <property type="project" value="UniProtKB-EC"/>
</dbReference>
<keyword evidence="5" id="KW-0677">Repeat</keyword>
<sequence length="704" mass="77087">MDQRALLGGARFSWRRRPNIDRNAVLQLQHPLDPSILAMVNGLLTACKELSLCKKPRVCQRVNSTVISRRVASLCPLFEDVRDSGVWIPPSALSAFRQLRTAFHNIKTLIYDCRHSSNLLLLMEQDVFASQFRDLSISIADALASLPFDLLEISQDTREYVEIVQRHGRQAKPFIDPAELVLQTEILAVMAALEEEVSPDPEKLRHIFETLHFNDAADCERELWLLEKKRESLKSEEEYKDIPNVNSLISLVRYARCMVYGLGPGQQVAAAFRRYELASPSMRRVVLGRVESTDGEVTVPEDFLCPISLEIMVDPVTIASGQTYERSAITRWFEEGHTTCPKTGSKLADKYMIPNSSLRRLISRWCAENDYVLENVAAKKAPAPADAVDPPSTKAALEATKLTAEFLVAKLTSESSEVQQQAAYELRLLAKEGMDNRNCVGAAGAVPALAALLDSPDTLTQENAVTALLNLSISDKNKDLIMGTEGVLDRIVQVLNVDTGPSVAARENAAAALFCLSTVKEHRAVVGSRITAIEGLLRILREGRPRGRKDAAATLFNLALNGELTGLLLRKGVVLSAIHALEGEKGEDVADEVVALLAVIVRRPDGLAAVSAGIGRVLTLLVDVMAEGSSRTKEHVVSLLLSVCSRVSEAGGTTAGTRQRLRECASFLPALRRLHVGGTPRAQRKAASLLKVLQRPVMYESAAL</sequence>
<dbReference type="CDD" id="cd16664">
    <property type="entry name" value="RING-Ubox_PUB"/>
    <property type="match status" value="1"/>
</dbReference>
<evidence type="ECO:0000256" key="7">
    <source>
        <dbReference type="PROSITE-ProRule" id="PRU00259"/>
    </source>
</evidence>
<protein>
    <recommendedName>
        <fullName evidence="3">RING-type E3 ubiquitin transferase</fullName>
        <ecNumber evidence="3">2.3.2.27</ecNumber>
    </recommendedName>
</protein>
<dbReference type="SMART" id="SM00504">
    <property type="entry name" value="Ubox"/>
    <property type="match status" value="1"/>
</dbReference>
<evidence type="ECO:0000259" key="8">
    <source>
        <dbReference type="PROSITE" id="PS51698"/>
    </source>
</evidence>
<proteinExistence type="predicted"/>
<dbReference type="InterPro" id="IPR016024">
    <property type="entry name" value="ARM-type_fold"/>
</dbReference>
<reference evidence="9" key="1">
    <citation type="submission" date="2021-08" db="EMBL/GenBank/DDBJ databases">
        <title>WGS assembly of Ceratopteris richardii.</title>
        <authorList>
            <person name="Marchant D.B."/>
            <person name="Chen G."/>
            <person name="Jenkins J."/>
            <person name="Shu S."/>
            <person name="Leebens-Mack J."/>
            <person name="Grimwood J."/>
            <person name="Schmutz J."/>
            <person name="Soltis P."/>
            <person name="Soltis D."/>
            <person name="Chen Z.-H."/>
        </authorList>
    </citation>
    <scope>NUCLEOTIDE SEQUENCE</scope>
    <source>
        <strain evidence="9">Whitten #5841</strain>
        <tissue evidence="9">Leaf</tissue>
    </source>
</reference>
<dbReference type="Gene3D" id="1.25.10.10">
    <property type="entry name" value="Leucine-rich Repeat Variant"/>
    <property type="match status" value="1"/>
</dbReference>
<dbReference type="GO" id="GO:0007166">
    <property type="term" value="P:cell surface receptor signaling pathway"/>
    <property type="evidence" value="ECO:0007669"/>
    <property type="project" value="InterPro"/>
</dbReference>
<keyword evidence="10" id="KW-1185">Reference proteome</keyword>
<gene>
    <name evidence="9" type="ORF">KP509_26G012900</name>
</gene>
<dbReference type="EMBL" id="CM035431">
    <property type="protein sequence ID" value="KAH7296199.1"/>
    <property type="molecule type" value="Genomic_DNA"/>
</dbReference>
<keyword evidence="4" id="KW-0808">Transferase</keyword>
<dbReference type="InterPro" id="IPR013083">
    <property type="entry name" value="Znf_RING/FYVE/PHD"/>
</dbReference>
<evidence type="ECO:0000256" key="2">
    <source>
        <dbReference type="ARBA" id="ARBA00004906"/>
    </source>
</evidence>
<feature type="domain" description="U-box" evidence="8">
    <location>
        <begin position="298"/>
        <end position="372"/>
    </location>
</feature>
<dbReference type="PANTHER" id="PTHR23315:SF224">
    <property type="entry name" value="U-BOX DOMAIN-CONTAINING PROTEIN 1"/>
    <property type="match status" value="1"/>
</dbReference>
<evidence type="ECO:0000256" key="1">
    <source>
        <dbReference type="ARBA" id="ARBA00000900"/>
    </source>
</evidence>
<dbReference type="InterPro" id="IPR036537">
    <property type="entry name" value="Adaptor_Cbl_N_dom_sf"/>
</dbReference>